<gene>
    <name evidence="5" type="ORF">MNOR_LOCUS21901</name>
</gene>
<reference evidence="5 6" key="1">
    <citation type="submission" date="2024-05" db="EMBL/GenBank/DDBJ databases">
        <authorList>
            <person name="Wallberg A."/>
        </authorList>
    </citation>
    <scope>NUCLEOTIDE SEQUENCE [LARGE SCALE GENOMIC DNA]</scope>
</reference>
<feature type="compositionally biased region" description="Basic and acidic residues" evidence="3">
    <location>
        <begin position="330"/>
        <end position="372"/>
    </location>
</feature>
<dbReference type="PANTHER" id="PTHR13112">
    <property type="entry name" value="UPF3 REGULATOR OF NONSENSE TRANSCRIPTS-LIKE PROTEIN"/>
    <property type="match status" value="1"/>
</dbReference>
<feature type="non-terminal residue" evidence="5">
    <location>
        <position position="399"/>
    </location>
</feature>
<evidence type="ECO:0000256" key="2">
    <source>
        <dbReference type="ARBA" id="ARBA00023242"/>
    </source>
</evidence>
<proteinExistence type="predicted"/>
<dbReference type="GO" id="GO:0005737">
    <property type="term" value="C:cytoplasm"/>
    <property type="evidence" value="ECO:0007669"/>
    <property type="project" value="TreeGrafter"/>
</dbReference>
<dbReference type="EMBL" id="CAXKWB010017960">
    <property type="protein sequence ID" value="CAL4119941.1"/>
    <property type="molecule type" value="Genomic_DNA"/>
</dbReference>
<protein>
    <recommendedName>
        <fullName evidence="4">UPF3 domain-containing protein</fullName>
    </recommendedName>
</protein>
<dbReference type="GO" id="GO:0045727">
    <property type="term" value="P:positive regulation of translation"/>
    <property type="evidence" value="ECO:0007669"/>
    <property type="project" value="TreeGrafter"/>
</dbReference>
<dbReference type="AlphaFoldDB" id="A0AAV2RAH9"/>
<dbReference type="InterPro" id="IPR005120">
    <property type="entry name" value="UPF3_dom"/>
</dbReference>
<dbReference type="PANTHER" id="PTHR13112:SF0">
    <property type="entry name" value="FI21285P1"/>
    <property type="match status" value="1"/>
</dbReference>
<dbReference type="GO" id="GO:0005730">
    <property type="term" value="C:nucleolus"/>
    <property type="evidence" value="ECO:0007669"/>
    <property type="project" value="TreeGrafter"/>
</dbReference>
<dbReference type="InterPro" id="IPR039722">
    <property type="entry name" value="Upf3"/>
</dbReference>
<evidence type="ECO:0000259" key="4">
    <source>
        <dbReference type="Pfam" id="PF03467"/>
    </source>
</evidence>
<organism evidence="5 6">
    <name type="scientific">Meganyctiphanes norvegica</name>
    <name type="common">Northern krill</name>
    <name type="synonym">Thysanopoda norvegica</name>
    <dbReference type="NCBI Taxonomy" id="48144"/>
    <lineage>
        <taxon>Eukaryota</taxon>
        <taxon>Metazoa</taxon>
        <taxon>Ecdysozoa</taxon>
        <taxon>Arthropoda</taxon>
        <taxon>Crustacea</taxon>
        <taxon>Multicrustacea</taxon>
        <taxon>Malacostraca</taxon>
        <taxon>Eumalacostraca</taxon>
        <taxon>Eucarida</taxon>
        <taxon>Euphausiacea</taxon>
        <taxon>Euphausiidae</taxon>
        <taxon>Meganyctiphanes</taxon>
    </lineage>
</organism>
<name>A0AAV2RAH9_MEGNR</name>
<keyword evidence="6" id="KW-1185">Reference proteome</keyword>
<evidence type="ECO:0000313" key="6">
    <source>
        <dbReference type="Proteomes" id="UP001497623"/>
    </source>
</evidence>
<feature type="region of interest" description="Disordered" evidence="3">
    <location>
        <begin position="330"/>
        <end position="380"/>
    </location>
</feature>
<feature type="region of interest" description="Disordered" evidence="3">
    <location>
        <begin position="212"/>
        <end position="264"/>
    </location>
</feature>
<sequence>MRPSSHPGMGREHALIRGRVMAKNLWNSQPNGRCRKERNLEISTRYVLRTPTLPAALSQSEIIDSKISLLADTKYIGFMTTSFTLTLLTNVLTKSFLEGFNEVVRSDNFKTRIFSTPEGNEYPAMVEFAPFQKIPKRLAAKKKDARCGTIDNDPDYLAFLELLNNPEPSNLPPMEAVLEEIEAHDRELQANNGFIKVKTPLLEFIEQKKAERLRSKEERKEERRRKEFERKKAREDDRRKKKEYKDPRKRDDYKDERKRDDYKDETSVKVKMNMRDERKTEKIIEEKLEKLSLRIENEEKERGKTEKIIESKIEKISSRIEKEKERIEIEKERQRKSEEIRLEARRQRDRDSEFRREKEKKIRKQTDDEKVPRATSLQSFVTLQTNRHKWRSNLKIEHE</sequence>
<comment type="subcellular location">
    <subcellularLocation>
        <location evidence="1">Nucleus</location>
    </subcellularLocation>
</comment>
<comment type="caution">
    <text evidence="5">The sequence shown here is derived from an EMBL/GenBank/DDBJ whole genome shotgun (WGS) entry which is preliminary data.</text>
</comment>
<dbReference type="Pfam" id="PF03467">
    <property type="entry name" value="Smg4_UPF3"/>
    <property type="match status" value="1"/>
</dbReference>
<evidence type="ECO:0000256" key="1">
    <source>
        <dbReference type="ARBA" id="ARBA00004123"/>
    </source>
</evidence>
<keyword evidence="2" id="KW-0539">Nucleus</keyword>
<dbReference type="Proteomes" id="UP001497623">
    <property type="component" value="Unassembled WGS sequence"/>
</dbReference>
<dbReference type="GO" id="GO:0000184">
    <property type="term" value="P:nuclear-transcribed mRNA catabolic process, nonsense-mediated decay"/>
    <property type="evidence" value="ECO:0007669"/>
    <property type="project" value="InterPro"/>
</dbReference>
<evidence type="ECO:0000256" key="3">
    <source>
        <dbReference type="SAM" id="MobiDB-lite"/>
    </source>
</evidence>
<feature type="domain" description="UPF3" evidence="4">
    <location>
        <begin position="106"/>
        <end position="210"/>
    </location>
</feature>
<dbReference type="GO" id="GO:0003729">
    <property type="term" value="F:mRNA binding"/>
    <property type="evidence" value="ECO:0007669"/>
    <property type="project" value="TreeGrafter"/>
</dbReference>
<evidence type="ECO:0000313" key="5">
    <source>
        <dbReference type="EMBL" id="CAL4119941.1"/>
    </source>
</evidence>
<accession>A0AAV2RAH9</accession>